<keyword evidence="2" id="KW-1185">Reference proteome</keyword>
<comment type="caution">
    <text evidence="1">The sequence shown here is derived from an EMBL/GenBank/DDBJ whole genome shotgun (WGS) entry which is preliminary data.</text>
</comment>
<organism evidence="1 2">
    <name type="scientific">Striga asiatica</name>
    <name type="common">Asiatic witchweed</name>
    <name type="synonym">Buchnera asiatica</name>
    <dbReference type="NCBI Taxonomy" id="4170"/>
    <lineage>
        <taxon>Eukaryota</taxon>
        <taxon>Viridiplantae</taxon>
        <taxon>Streptophyta</taxon>
        <taxon>Embryophyta</taxon>
        <taxon>Tracheophyta</taxon>
        <taxon>Spermatophyta</taxon>
        <taxon>Magnoliopsida</taxon>
        <taxon>eudicotyledons</taxon>
        <taxon>Gunneridae</taxon>
        <taxon>Pentapetalae</taxon>
        <taxon>asterids</taxon>
        <taxon>lamiids</taxon>
        <taxon>Lamiales</taxon>
        <taxon>Orobanchaceae</taxon>
        <taxon>Buchnereae</taxon>
        <taxon>Striga</taxon>
    </lineage>
</organism>
<name>A0A5A7PIP5_STRAF</name>
<dbReference type="AlphaFoldDB" id="A0A5A7PIP5"/>
<proteinExistence type="predicted"/>
<sequence length="204" mass="23390">MQSALQLVLQQAVNQSMPLNQALAFKFLRYHFHIEMRLAITSSNTSMARMLIRNILDFQLDRTQLFFQSLLYPHPPITQYISNARMLPQIIICFTKLDLTISNIIISIWDQTRNPLFLDGVKLCCNPKRTTKSGDTFTISSTGRPERPWTSKAASPLVRTESESASKITFLSPSKYARTQTCETQPYIPNHVGIVDYAREYCNH</sequence>
<gene>
    <name evidence="1" type="ORF">STAS_08538</name>
</gene>
<evidence type="ECO:0000313" key="2">
    <source>
        <dbReference type="Proteomes" id="UP000325081"/>
    </source>
</evidence>
<protein>
    <submittedName>
        <fullName evidence="1">Oligouridylate binding protein 1B</fullName>
    </submittedName>
</protein>
<dbReference type="Proteomes" id="UP000325081">
    <property type="component" value="Unassembled WGS sequence"/>
</dbReference>
<dbReference type="EMBL" id="BKCP01004605">
    <property type="protein sequence ID" value="GER32468.1"/>
    <property type="molecule type" value="Genomic_DNA"/>
</dbReference>
<evidence type="ECO:0000313" key="1">
    <source>
        <dbReference type="EMBL" id="GER32468.1"/>
    </source>
</evidence>
<accession>A0A5A7PIP5</accession>
<reference evidence="2" key="1">
    <citation type="journal article" date="2019" name="Curr. Biol.">
        <title>Genome Sequence of Striga asiatica Provides Insight into the Evolution of Plant Parasitism.</title>
        <authorList>
            <person name="Yoshida S."/>
            <person name="Kim S."/>
            <person name="Wafula E.K."/>
            <person name="Tanskanen J."/>
            <person name="Kim Y.M."/>
            <person name="Honaas L."/>
            <person name="Yang Z."/>
            <person name="Spallek T."/>
            <person name="Conn C.E."/>
            <person name="Ichihashi Y."/>
            <person name="Cheong K."/>
            <person name="Cui S."/>
            <person name="Der J.P."/>
            <person name="Gundlach H."/>
            <person name="Jiao Y."/>
            <person name="Hori C."/>
            <person name="Ishida J.K."/>
            <person name="Kasahara H."/>
            <person name="Kiba T."/>
            <person name="Kim M.S."/>
            <person name="Koo N."/>
            <person name="Laohavisit A."/>
            <person name="Lee Y.H."/>
            <person name="Lumba S."/>
            <person name="McCourt P."/>
            <person name="Mortimer J.C."/>
            <person name="Mutuku J.M."/>
            <person name="Nomura T."/>
            <person name="Sasaki-Sekimoto Y."/>
            <person name="Seto Y."/>
            <person name="Wang Y."/>
            <person name="Wakatake T."/>
            <person name="Sakakibara H."/>
            <person name="Demura T."/>
            <person name="Yamaguchi S."/>
            <person name="Yoneyama K."/>
            <person name="Manabe R.I."/>
            <person name="Nelson D.C."/>
            <person name="Schulman A.H."/>
            <person name="Timko M.P."/>
            <person name="dePamphilis C.W."/>
            <person name="Choi D."/>
            <person name="Shirasu K."/>
        </authorList>
    </citation>
    <scope>NUCLEOTIDE SEQUENCE [LARGE SCALE GENOMIC DNA]</scope>
    <source>
        <strain evidence="2">cv. UVA1</strain>
    </source>
</reference>